<reference evidence="2" key="2">
    <citation type="submission" date="2025-09" db="UniProtKB">
        <authorList>
            <consortium name="Ensembl"/>
        </authorList>
    </citation>
    <scope>IDENTIFICATION</scope>
</reference>
<dbReference type="InterPro" id="IPR052338">
    <property type="entry name" value="Transposase_5"/>
</dbReference>
<dbReference type="Gene3D" id="3.30.420.10">
    <property type="entry name" value="Ribonuclease H-like superfamily/Ribonuclease H"/>
    <property type="match status" value="1"/>
</dbReference>
<dbReference type="STRING" id="1676925.ENSPKIP00000005368"/>
<dbReference type="AlphaFoldDB" id="A0A3B3QGW8"/>
<dbReference type="Proteomes" id="UP000261540">
    <property type="component" value="Unplaced"/>
</dbReference>
<keyword evidence="3" id="KW-1185">Reference proteome</keyword>
<dbReference type="GO" id="GO:0015074">
    <property type="term" value="P:DNA integration"/>
    <property type="evidence" value="ECO:0007669"/>
    <property type="project" value="InterPro"/>
</dbReference>
<dbReference type="InterPro" id="IPR036397">
    <property type="entry name" value="RNaseH_sf"/>
</dbReference>
<dbReference type="GeneTree" id="ENSGT01150000286933"/>
<evidence type="ECO:0000313" key="3">
    <source>
        <dbReference type="Proteomes" id="UP000261540"/>
    </source>
</evidence>
<dbReference type="GO" id="GO:0003677">
    <property type="term" value="F:DNA binding"/>
    <property type="evidence" value="ECO:0007669"/>
    <property type="project" value="InterPro"/>
</dbReference>
<dbReference type="Ensembl" id="ENSPKIT00000029366.1">
    <property type="protein sequence ID" value="ENSPKIP00000005368.1"/>
    <property type="gene ID" value="ENSPKIG00000022067.1"/>
</dbReference>
<sequence>LKAASYADHPTETKSAEDLFSTSCEDIKASHTNVCDRTVRNWLREIEFRYRKAKHKPSLTPKQEKTRLQWAKEKQSWTVDDWMKVVFSDESRICIGQGDDAGMFVWCHPNETYKDDCLKKTSKFPQSLMIWGCMSGKGPGQMAIITSTINAQVCVEILDNFLISSIESRFGNDNFQDDNASCHRAQSIKTFLQEKNINSMTWASKQCRSQSN</sequence>
<dbReference type="InterPro" id="IPR002492">
    <property type="entry name" value="Transposase_Tc1-like"/>
</dbReference>
<dbReference type="PANTHER" id="PTHR23022:SF135">
    <property type="entry name" value="SI:DKEY-77F5.3"/>
    <property type="match status" value="1"/>
</dbReference>
<feature type="domain" description="Transposase Tc1-like" evidence="1">
    <location>
        <begin position="22"/>
        <end position="74"/>
    </location>
</feature>
<organism evidence="2 3">
    <name type="scientific">Paramormyrops kingsleyae</name>
    <dbReference type="NCBI Taxonomy" id="1676925"/>
    <lineage>
        <taxon>Eukaryota</taxon>
        <taxon>Metazoa</taxon>
        <taxon>Chordata</taxon>
        <taxon>Craniata</taxon>
        <taxon>Vertebrata</taxon>
        <taxon>Euteleostomi</taxon>
        <taxon>Actinopterygii</taxon>
        <taxon>Neopterygii</taxon>
        <taxon>Teleostei</taxon>
        <taxon>Osteoglossocephala</taxon>
        <taxon>Osteoglossomorpha</taxon>
        <taxon>Osteoglossiformes</taxon>
        <taxon>Mormyridae</taxon>
        <taxon>Paramormyrops</taxon>
    </lineage>
</organism>
<accession>A0A3B3QGW8</accession>
<evidence type="ECO:0000313" key="2">
    <source>
        <dbReference type="Ensembl" id="ENSPKIP00000005368.1"/>
    </source>
</evidence>
<dbReference type="PANTHER" id="PTHR23022">
    <property type="entry name" value="TRANSPOSABLE ELEMENT-RELATED"/>
    <property type="match status" value="1"/>
</dbReference>
<evidence type="ECO:0000259" key="1">
    <source>
        <dbReference type="Pfam" id="PF01498"/>
    </source>
</evidence>
<dbReference type="GO" id="GO:0006313">
    <property type="term" value="P:DNA transposition"/>
    <property type="evidence" value="ECO:0007669"/>
    <property type="project" value="InterPro"/>
</dbReference>
<name>A0A3B3QGW8_9TELE</name>
<proteinExistence type="predicted"/>
<protein>
    <recommendedName>
        <fullName evidence="1">Transposase Tc1-like domain-containing protein</fullName>
    </recommendedName>
</protein>
<reference evidence="2" key="1">
    <citation type="submission" date="2025-08" db="UniProtKB">
        <authorList>
            <consortium name="Ensembl"/>
        </authorList>
    </citation>
    <scope>IDENTIFICATION</scope>
</reference>
<dbReference type="Pfam" id="PF01498">
    <property type="entry name" value="HTH_Tnp_Tc3_2"/>
    <property type="match status" value="1"/>
</dbReference>